<evidence type="ECO:0000256" key="8">
    <source>
        <dbReference type="SAM" id="MobiDB-lite"/>
    </source>
</evidence>
<name>A0ABR1LXM0_9PEZI</name>
<organism evidence="9 10">
    <name type="scientific">Phyllosticta citribraziliensis</name>
    <dbReference type="NCBI Taxonomy" id="989973"/>
    <lineage>
        <taxon>Eukaryota</taxon>
        <taxon>Fungi</taxon>
        <taxon>Dikarya</taxon>
        <taxon>Ascomycota</taxon>
        <taxon>Pezizomycotina</taxon>
        <taxon>Dothideomycetes</taxon>
        <taxon>Dothideomycetes incertae sedis</taxon>
        <taxon>Botryosphaeriales</taxon>
        <taxon>Phyllostictaceae</taxon>
        <taxon>Phyllosticta</taxon>
    </lineage>
</organism>
<feature type="region of interest" description="Disordered" evidence="8">
    <location>
        <begin position="501"/>
        <end position="522"/>
    </location>
</feature>
<dbReference type="EMBL" id="JBBPEH010000004">
    <property type="protein sequence ID" value="KAK7539931.1"/>
    <property type="molecule type" value="Genomic_DNA"/>
</dbReference>
<evidence type="ECO:0000256" key="6">
    <source>
        <dbReference type="ARBA" id="ARBA00023128"/>
    </source>
</evidence>
<evidence type="ECO:0000256" key="7">
    <source>
        <dbReference type="ARBA" id="ARBA00023136"/>
    </source>
</evidence>
<dbReference type="Proteomes" id="UP001360953">
    <property type="component" value="Unassembled WGS sequence"/>
</dbReference>
<protein>
    <recommendedName>
        <fullName evidence="11">MOZ protein represents a chromatin-associated acetyltransferase</fullName>
    </recommendedName>
</protein>
<evidence type="ECO:0000256" key="1">
    <source>
        <dbReference type="ARBA" id="ARBA00004173"/>
    </source>
</evidence>
<evidence type="ECO:0000256" key="2">
    <source>
        <dbReference type="ARBA" id="ARBA00004370"/>
    </source>
</evidence>
<feature type="region of interest" description="Disordered" evidence="8">
    <location>
        <begin position="65"/>
        <end position="197"/>
    </location>
</feature>
<dbReference type="GeneID" id="92030524"/>
<feature type="compositionally biased region" description="Basic and acidic residues" evidence="8">
    <location>
        <begin position="115"/>
        <end position="126"/>
    </location>
</feature>
<keyword evidence="6" id="KW-0496">Mitochondrion</keyword>
<dbReference type="PANTHER" id="PTHR14360:SF12">
    <property type="entry name" value="MOZ PROTEIN REPRESENTS A CHROMATIN-ASSOCIATED ACETYLTRANSFERASE"/>
    <property type="match status" value="1"/>
</dbReference>
<evidence type="ECO:0000313" key="10">
    <source>
        <dbReference type="Proteomes" id="UP001360953"/>
    </source>
</evidence>
<gene>
    <name evidence="9" type="ORF">J3D65DRAFT_569170</name>
</gene>
<dbReference type="PANTHER" id="PTHR14360">
    <property type="entry name" value="PROTEIN FMP32, MITOCHONDRIAL"/>
    <property type="match status" value="1"/>
</dbReference>
<dbReference type="Gene3D" id="1.20.5.340">
    <property type="match status" value="1"/>
</dbReference>
<keyword evidence="7" id="KW-0472">Membrane</keyword>
<feature type="compositionally biased region" description="Basic residues" evidence="8">
    <location>
        <begin position="28"/>
        <end position="51"/>
    </location>
</feature>
<comment type="subcellular location">
    <subcellularLocation>
        <location evidence="2">Membrane</location>
    </subcellularLocation>
    <subcellularLocation>
        <location evidence="1">Mitochondrion</location>
    </subcellularLocation>
</comment>
<comment type="caution">
    <text evidence="9">The sequence shown here is derived from an EMBL/GenBank/DDBJ whole genome shotgun (WGS) entry which is preliminary data.</text>
</comment>
<feature type="compositionally biased region" description="Low complexity" evidence="8">
    <location>
        <begin position="406"/>
        <end position="462"/>
    </location>
</feature>
<dbReference type="RefSeq" id="XP_066657202.1">
    <property type="nucleotide sequence ID" value="XM_066797618.1"/>
</dbReference>
<feature type="region of interest" description="Disordered" evidence="8">
    <location>
        <begin position="19"/>
        <end position="51"/>
    </location>
</feature>
<evidence type="ECO:0000256" key="5">
    <source>
        <dbReference type="ARBA" id="ARBA00023054"/>
    </source>
</evidence>
<evidence type="ECO:0000256" key="4">
    <source>
        <dbReference type="ARBA" id="ARBA00022989"/>
    </source>
</evidence>
<accession>A0ABR1LXM0</accession>
<sequence length="522" mass="54879">MTTPRLPFLRPTLLRSLGRSSEASAIPRHAHCPRLRSRPQQHPRGAVRGHQRSFVTTTRGCVRVDANPTQRYGTANEPIPPTNPAQKDGSGTGANTKAKSGSKQSAKQKAGAAKGGKDVAADKQQEQHAAPAISGDVPKVSPTMFETENTTAPSITATPPPPPPTDNGDGDGRGGGTTTTAYDTHDAPASEDASGEVLRMPPPSPRKPHLTTPPYVHHFDTWSLVKQLEGSGFDESQSISIMKSIRLTLNQNMEIARAGLVSQSDVENETYLFRAACSELATEVSNNRKAENERMLTQRNQLQHEVDILGQRLGQETGNLKDELKGMFDDRNMAVRMEQRTMETKIQELNYKITVALNSDARSDVEGLRWIITRRAVTALVIVAAAILATLRYSSYMTHTQAADRSALSSSSKSKSKPSNAGGNGGSNASSSSSSSPEHAASQSSAGAAAAHATHGDAAAQAAHHHDDDAHGNSPIAPDAGAGAVFAAGGVYGGSAAMRALDQRDGGAGDGVIVSEGGVSLG</sequence>
<keyword evidence="4" id="KW-1133">Transmembrane helix</keyword>
<evidence type="ECO:0000256" key="3">
    <source>
        <dbReference type="ARBA" id="ARBA00022692"/>
    </source>
</evidence>
<keyword evidence="5" id="KW-0175">Coiled coil</keyword>
<dbReference type="InterPro" id="IPR024461">
    <property type="entry name" value="CCDC90-like"/>
</dbReference>
<proteinExistence type="predicted"/>
<feature type="region of interest" description="Disordered" evidence="8">
    <location>
        <begin position="404"/>
        <end position="477"/>
    </location>
</feature>
<evidence type="ECO:0000313" key="9">
    <source>
        <dbReference type="EMBL" id="KAK7539931.1"/>
    </source>
</evidence>
<feature type="compositionally biased region" description="Low complexity" evidence="8">
    <location>
        <begin position="97"/>
        <end position="112"/>
    </location>
</feature>
<reference evidence="9 10" key="1">
    <citation type="submission" date="2024-04" db="EMBL/GenBank/DDBJ databases">
        <title>Phyllosticta paracitricarpa is synonymous to the EU quarantine fungus P. citricarpa based on phylogenomic analyses.</title>
        <authorList>
            <consortium name="Lawrence Berkeley National Laboratory"/>
            <person name="Van ingen-buijs V.A."/>
            <person name="Van westerhoven A.C."/>
            <person name="Haridas S."/>
            <person name="Skiadas P."/>
            <person name="Martin F."/>
            <person name="Groenewald J.Z."/>
            <person name="Crous P.W."/>
            <person name="Seidl M.F."/>
        </authorList>
    </citation>
    <scope>NUCLEOTIDE SEQUENCE [LARGE SCALE GENOMIC DNA]</scope>
    <source>
        <strain evidence="9 10">CPC 17464</strain>
    </source>
</reference>
<evidence type="ECO:0008006" key="11">
    <source>
        <dbReference type="Google" id="ProtNLM"/>
    </source>
</evidence>
<keyword evidence="10" id="KW-1185">Reference proteome</keyword>
<keyword evidence="3" id="KW-0812">Transmembrane</keyword>
<dbReference type="Pfam" id="PF07798">
    <property type="entry name" value="CCDC90-like"/>
    <property type="match status" value="1"/>
</dbReference>